<feature type="transmembrane region" description="Helical" evidence="2">
    <location>
        <begin position="772"/>
        <end position="795"/>
    </location>
</feature>
<feature type="transmembrane region" description="Helical" evidence="2">
    <location>
        <begin position="254"/>
        <end position="279"/>
    </location>
</feature>
<accession>A0AA38X008</accession>
<feature type="compositionally biased region" description="Basic and acidic residues" evidence="1">
    <location>
        <begin position="113"/>
        <end position="122"/>
    </location>
</feature>
<keyword evidence="2" id="KW-1133">Transmembrane helix</keyword>
<organism evidence="3 4">
    <name type="scientific">Cladophialophora chaetospira</name>
    <dbReference type="NCBI Taxonomy" id="386627"/>
    <lineage>
        <taxon>Eukaryota</taxon>
        <taxon>Fungi</taxon>
        <taxon>Dikarya</taxon>
        <taxon>Ascomycota</taxon>
        <taxon>Pezizomycotina</taxon>
        <taxon>Eurotiomycetes</taxon>
        <taxon>Chaetothyriomycetidae</taxon>
        <taxon>Chaetothyriales</taxon>
        <taxon>Herpotrichiellaceae</taxon>
        <taxon>Cladophialophora</taxon>
    </lineage>
</organism>
<proteinExistence type="predicted"/>
<feature type="region of interest" description="Disordered" evidence="1">
    <location>
        <begin position="105"/>
        <end position="128"/>
    </location>
</feature>
<feature type="region of interest" description="Disordered" evidence="1">
    <location>
        <begin position="881"/>
        <end position="938"/>
    </location>
</feature>
<evidence type="ECO:0000256" key="2">
    <source>
        <dbReference type="SAM" id="Phobius"/>
    </source>
</evidence>
<dbReference type="EMBL" id="JAPDRK010000019">
    <property type="protein sequence ID" value="KAJ9604271.1"/>
    <property type="molecule type" value="Genomic_DNA"/>
</dbReference>
<dbReference type="AlphaFoldDB" id="A0AA38X008"/>
<feature type="transmembrane region" description="Helical" evidence="2">
    <location>
        <begin position="138"/>
        <end position="164"/>
    </location>
</feature>
<evidence type="ECO:0000256" key="1">
    <source>
        <dbReference type="SAM" id="MobiDB-lite"/>
    </source>
</evidence>
<comment type="caution">
    <text evidence="3">The sequence shown here is derived from an EMBL/GenBank/DDBJ whole genome shotgun (WGS) entry which is preliminary data.</text>
</comment>
<evidence type="ECO:0000313" key="3">
    <source>
        <dbReference type="EMBL" id="KAJ9604271.1"/>
    </source>
</evidence>
<sequence>MQGLRRNAPQKAAIDHFLARDTVQMWAGWTSNKTNQSHHRSSSQTCCPLNLDSLNHFCGTQHSIAQRCVTNFGTFIDDSNQSPTNIGALLLMSVVVQSMSPRRVLPEQSVGSENEHKQRQPDEQVDDPTFSASTKLGVLAACALGIGLACILASIGFLWFLWLAGDDNAIWRDILVRNWVTRAIALSSIVIRQAIAFQASVVTAMLAALALERMGVLLFNLASVSMTRNANGGPYLLFWWVWKAFVSHPKRWKISWLPLLTTILVLTTTLIQLTSFSLLSDVALVTVRGNKGIKLLPTTFKYGENGTIPILTHGSTWSQPIQSYVSFAEYHEEAPSGLGDGIDDTGLTLRAFLPLADQQSRSMIASWEGIATVLDARVVCLRPQLIEPRVHYADEALAITGAFELNLSNPSTLGFEYVPQVPGSLSKGPTSFGCILPLSAETNTPNYHANTADQAARSADLPWRLVICQPTGFQSDTSYILQSQFSTSSQIVRTPQDANYAFGNAYLMVNVSSGLEKDWAGTISGEDANLGIFRGDGTPPLAYSVHGHNNEWYDLLWSKDGLLNLSISVCYTAFDAADLYVRLESSTNHSDLSPEWNRSTQSFDYSAVRFQLGQELNGSVTYSDDLRSRNIMSLAKRESWIPEPDYGDYVVPSNRVTQTSWITDYANMAGSLQSNAFDYGAGANYTSIMWQAYAMPGLWDSTISYSFADASLLGLVQEILQFGGSLAFVMQSIVTSLAELGYYQQLRQLNAESQVESSHYFLVSAPTRKRGIIAVTVVVAVHILTTLLLVLPVFLSLTSISALGNAWQALAQVHDDQKTKAILEKAYLATDKQAEKAAYESGAASKEDLKKRRRAMKREIVGIKLSPDHSQPRVVNLFATSPNSFDDVESGDAGRSSPVEATGGGHNDEAATEQAHVENQEAGQGEHTGLLQQEVRPA</sequence>
<dbReference type="Proteomes" id="UP001172673">
    <property type="component" value="Unassembled WGS sequence"/>
</dbReference>
<evidence type="ECO:0000313" key="4">
    <source>
        <dbReference type="Proteomes" id="UP001172673"/>
    </source>
</evidence>
<reference evidence="3" key="1">
    <citation type="submission" date="2022-10" db="EMBL/GenBank/DDBJ databases">
        <title>Culturing micro-colonial fungi from biological soil crusts in the Mojave desert and describing Neophaeococcomyces mojavensis, and introducing the new genera and species Taxawa tesnikishii.</title>
        <authorList>
            <person name="Kurbessoian T."/>
            <person name="Stajich J.E."/>
        </authorList>
    </citation>
    <scope>NUCLEOTIDE SEQUENCE</scope>
    <source>
        <strain evidence="3">TK_41</strain>
    </source>
</reference>
<name>A0AA38X008_9EURO</name>
<keyword evidence="4" id="KW-1185">Reference proteome</keyword>
<gene>
    <name evidence="3" type="ORF">H2200_011105</name>
</gene>
<feature type="transmembrane region" description="Helical" evidence="2">
    <location>
        <begin position="184"/>
        <end position="211"/>
    </location>
</feature>
<keyword evidence="2" id="KW-0812">Transmembrane</keyword>
<protein>
    <submittedName>
        <fullName evidence="3">Uncharacterized protein</fullName>
    </submittedName>
</protein>
<keyword evidence="2" id="KW-0472">Membrane</keyword>